<keyword evidence="1" id="KW-0812">Transmembrane</keyword>
<dbReference type="EMBL" id="FNIZ01000004">
    <property type="protein sequence ID" value="SDO32422.1"/>
    <property type="molecule type" value="Genomic_DNA"/>
</dbReference>
<evidence type="ECO:0000313" key="3">
    <source>
        <dbReference type="Proteomes" id="UP000198860"/>
    </source>
</evidence>
<proteinExistence type="predicted"/>
<sequence>MNGGRLLSGVLALCNWVTHFALLNLLWIGCTLLGGVLFGIAPSTIALYTVTRKAAHGESDIKITKTFWNTFKKEFFRANGLALLLTFIGVVCFYDLHFFRQFDGVIYEVLATIALICCLTYIILLMYILPVFVHYKLKVIESIKQALLIGFLKPGNLILMVVTGLCTYYFFISFPGFIPIFGFTIFAHLNMWIGLKCFENIEEIKVESQAA</sequence>
<feature type="transmembrane region" description="Helical" evidence="1">
    <location>
        <begin position="147"/>
        <end position="171"/>
    </location>
</feature>
<dbReference type="AlphaFoldDB" id="A0A1H0ILY9"/>
<evidence type="ECO:0000256" key="1">
    <source>
        <dbReference type="SAM" id="Phobius"/>
    </source>
</evidence>
<dbReference type="OrthoDB" id="2182676at2"/>
<keyword evidence="1" id="KW-1133">Transmembrane helix</keyword>
<feature type="transmembrane region" description="Helical" evidence="1">
    <location>
        <begin position="105"/>
        <end position="135"/>
    </location>
</feature>
<dbReference type="RefSeq" id="WP_089651544.1">
    <property type="nucleotide sequence ID" value="NZ_FNIZ01000004.1"/>
</dbReference>
<dbReference type="STRING" id="240303.SAMN05421677_104128"/>
<reference evidence="3" key="1">
    <citation type="submission" date="2016-10" db="EMBL/GenBank/DDBJ databases">
        <authorList>
            <person name="Varghese N."/>
            <person name="Submissions S."/>
        </authorList>
    </citation>
    <scope>NUCLEOTIDE SEQUENCE [LARGE SCALE GENOMIC DNA]</scope>
    <source>
        <strain evidence="3">CGMCC 1.3703</strain>
    </source>
</reference>
<dbReference type="Proteomes" id="UP000198860">
    <property type="component" value="Unassembled WGS sequence"/>
</dbReference>
<protein>
    <submittedName>
        <fullName evidence="2">Uncharacterized membrane protein YesL</fullName>
    </submittedName>
</protein>
<name>A0A1H0ILY9_HALAD</name>
<feature type="transmembrane region" description="Helical" evidence="1">
    <location>
        <begin position="25"/>
        <end position="50"/>
    </location>
</feature>
<keyword evidence="3" id="KW-1185">Reference proteome</keyword>
<keyword evidence="1" id="KW-0472">Membrane</keyword>
<accession>A0A1H0ILY9</accession>
<feature type="transmembrane region" description="Helical" evidence="1">
    <location>
        <begin position="177"/>
        <end position="195"/>
    </location>
</feature>
<organism evidence="2 3">
    <name type="scientific">Halobacillus aidingensis</name>
    <dbReference type="NCBI Taxonomy" id="240303"/>
    <lineage>
        <taxon>Bacteria</taxon>
        <taxon>Bacillati</taxon>
        <taxon>Bacillota</taxon>
        <taxon>Bacilli</taxon>
        <taxon>Bacillales</taxon>
        <taxon>Bacillaceae</taxon>
        <taxon>Halobacillus</taxon>
    </lineage>
</organism>
<evidence type="ECO:0000313" key="2">
    <source>
        <dbReference type="EMBL" id="SDO32422.1"/>
    </source>
</evidence>
<dbReference type="PROSITE" id="PS51257">
    <property type="entry name" value="PROKAR_LIPOPROTEIN"/>
    <property type="match status" value="1"/>
</dbReference>
<gene>
    <name evidence="2" type="ORF">SAMN05421677_104128</name>
</gene>
<dbReference type="InterPro" id="IPR006938">
    <property type="entry name" value="DUF624"/>
</dbReference>
<feature type="transmembrane region" description="Helical" evidence="1">
    <location>
        <begin position="81"/>
        <end position="99"/>
    </location>
</feature>
<dbReference type="Pfam" id="PF04854">
    <property type="entry name" value="DUF624"/>
    <property type="match status" value="1"/>
</dbReference>